<dbReference type="InterPro" id="IPR053925">
    <property type="entry name" value="RecX_HTH_3rd"/>
</dbReference>
<dbReference type="PANTHER" id="PTHR33602">
    <property type="entry name" value="REGULATORY PROTEIN RECX FAMILY PROTEIN"/>
    <property type="match status" value="1"/>
</dbReference>
<keyword evidence="4 5" id="KW-0963">Cytoplasm</keyword>
<dbReference type="PANTHER" id="PTHR33602:SF1">
    <property type="entry name" value="REGULATORY PROTEIN RECX FAMILY PROTEIN"/>
    <property type="match status" value="1"/>
</dbReference>
<dbReference type="InterPro" id="IPR003783">
    <property type="entry name" value="Regulatory_RecX"/>
</dbReference>
<dbReference type="Pfam" id="PF02631">
    <property type="entry name" value="RecX_HTH2"/>
    <property type="match status" value="1"/>
</dbReference>
<reference evidence="9" key="1">
    <citation type="submission" date="2019-11" db="EMBL/GenBank/DDBJ databases">
        <title>Isolation and characterization of a novel species in the genus Sulfuriferula.</title>
        <authorList>
            <person name="Mochizuki J."/>
            <person name="Kojima H."/>
            <person name="Fukui M."/>
        </authorList>
    </citation>
    <scope>NUCLEOTIDE SEQUENCE [LARGE SCALE GENOMIC DNA]</scope>
    <source>
        <strain evidence="9">SGTM</strain>
    </source>
</reference>
<dbReference type="KEGG" id="sniv:SFSGTM_07150"/>
<comment type="similarity">
    <text evidence="2 5">Belongs to the RecX family.</text>
</comment>
<evidence type="ECO:0000313" key="8">
    <source>
        <dbReference type="EMBL" id="BBP00007.1"/>
    </source>
</evidence>
<accession>A0A809SCN5</accession>
<evidence type="ECO:0000256" key="1">
    <source>
        <dbReference type="ARBA" id="ARBA00004496"/>
    </source>
</evidence>
<sequence>MRNNPLDEPFVDEPDARPKVVKSLRARALDALARREHTRLELQRKLSPHSEDPEILSRLLDDFEQRGWLSDARYAEQRAHASQSRYGSRKIEYELRQQGVAESLISTTLDNLKASEFERALQVWLKKYGTPANTPKDRNQQMRFLQSRGFEMEVIYRVVNMDEQTLAEWISQ</sequence>
<keyword evidence="9" id="KW-1185">Reference proteome</keyword>
<dbReference type="Gene3D" id="1.10.10.10">
    <property type="entry name" value="Winged helix-like DNA-binding domain superfamily/Winged helix DNA-binding domain"/>
    <property type="match status" value="3"/>
</dbReference>
<evidence type="ECO:0000313" key="9">
    <source>
        <dbReference type="Proteomes" id="UP000463939"/>
    </source>
</evidence>
<evidence type="ECO:0000259" key="6">
    <source>
        <dbReference type="Pfam" id="PF02631"/>
    </source>
</evidence>
<feature type="domain" description="RecX third three-helical" evidence="7">
    <location>
        <begin position="116"/>
        <end position="159"/>
    </location>
</feature>
<feature type="domain" description="RecX second three-helical" evidence="6">
    <location>
        <begin position="70"/>
        <end position="109"/>
    </location>
</feature>
<dbReference type="InterPro" id="IPR036388">
    <property type="entry name" value="WH-like_DNA-bd_sf"/>
</dbReference>
<dbReference type="Proteomes" id="UP000463939">
    <property type="component" value="Chromosome"/>
</dbReference>
<dbReference type="GO" id="GO:0005737">
    <property type="term" value="C:cytoplasm"/>
    <property type="evidence" value="ECO:0007669"/>
    <property type="project" value="UniProtKB-SubCell"/>
</dbReference>
<dbReference type="RefSeq" id="WP_232526034.1">
    <property type="nucleotide sequence ID" value="NZ_AP021881.1"/>
</dbReference>
<evidence type="ECO:0000259" key="7">
    <source>
        <dbReference type="Pfam" id="PF21981"/>
    </source>
</evidence>
<dbReference type="HAMAP" id="MF_01114">
    <property type="entry name" value="RecX"/>
    <property type="match status" value="1"/>
</dbReference>
<protein>
    <recommendedName>
        <fullName evidence="3 5">Regulatory protein RecX</fullName>
    </recommendedName>
</protein>
<evidence type="ECO:0000256" key="2">
    <source>
        <dbReference type="ARBA" id="ARBA00009695"/>
    </source>
</evidence>
<dbReference type="AlphaFoldDB" id="A0A809SCN5"/>
<evidence type="ECO:0000256" key="4">
    <source>
        <dbReference type="ARBA" id="ARBA00022490"/>
    </source>
</evidence>
<dbReference type="Pfam" id="PF21981">
    <property type="entry name" value="RecX_HTH3"/>
    <property type="match status" value="1"/>
</dbReference>
<dbReference type="EMBL" id="AP021881">
    <property type="protein sequence ID" value="BBP00007.1"/>
    <property type="molecule type" value="Genomic_DNA"/>
</dbReference>
<evidence type="ECO:0000256" key="3">
    <source>
        <dbReference type="ARBA" id="ARBA00018111"/>
    </source>
</evidence>
<organism evidence="8 9">
    <name type="scientific">Sulfuriferula nivalis</name>
    <dbReference type="NCBI Taxonomy" id="2675298"/>
    <lineage>
        <taxon>Bacteria</taxon>
        <taxon>Pseudomonadati</taxon>
        <taxon>Pseudomonadota</taxon>
        <taxon>Betaproteobacteria</taxon>
        <taxon>Nitrosomonadales</taxon>
        <taxon>Sulfuricellaceae</taxon>
        <taxon>Sulfuriferula</taxon>
    </lineage>
</organism>
<dbReference type="NCBIfam" id="NF001055">
    <property type="entry name" value="PRK00117.2-5"/>
    <property type="match status" value="1"/>
</dbReference>
<comment type="subcellular location">
    <subcellularLocation>
        <location evidence="1 5">Cytoplasm</location>
    </subcellularLocation>
</comment>
<evidence type="ECO:0000256" key="5">
    <source>
        <dbReference type="HAMAP-Rule" id="MF_01114"/>
    </source>
</evidence>
<name>A0A809SCN5_9PROT</name>
<proteinExistence type="inferred from homology"/>
<dbReference type="GO" id="GO:0006282">
    <property type="term" value="P:regulation of DNA repair"/>
    <property type="evidence" value="ECO:0007669"/>
    <property type="project" value="UniProtKB-UniRule"/>
</dbReference>
<dbReference type="InterPro" id="IPR053924">
    <property type="entry name" value="RecX_HTH_2nd"/>
</dbReference>
<comment type="function">
    <text evidence="5">Modulates RecA activity.</text>
</comment>
<gene>
    <name evidence="5" type="primary">recX</name>
    <name evidence="8" type="ORF">SFSGTM_07150</name>
</gene>